<protein>
    <submittedName>
        <fullName evidence="2">Uncharacterized protein</fullName>
    </submittedName>
</protein>
<dbReference type="Proteomes" id="UP000494216">
    <property type="component" value="Unassembled WGS sequence"/>
</dbReference>
<keyword evidence="1" id="KW-0812">Transmembrane</keyword>
<keyword evidence="1" id="KW-0472">Membrane</keyword>
<evidence type="ECO:0000256" key="1">
    <source>
        <dbReference type="SAM" id="Phobius"/>
    </source>
</evidence>
<sequence>MSDHDQVKKAKRLAAVVYLLIMAVIMGGTYVSEQNKKQKVKMAEGASQALLMPAEEPVIFSDSQTRH</sequence>
<organism evidence="2 3">
    <name type="scientific">Candidatus Methylobacter favarea</name>
    <dbReference type="NCBI Taxonomy" id="2707345"/>
    <lineage>
        <taxon>Bacteria</taxon>
        <taxon>Pseudomonadati</taxon>
        <taxon>Pseudomonadota</taxon>
        <taxon>Gammaproteobacteria</taxon>
        <taxon>Methylococcales</taxon>
        <taxon>Methylococcaceae</taxon>
        <taxon>Methylobacter</taxon>
    </lineage>
</organism>
<keyword evidence="1" id="KW-1133">Transmembrane helix</keyword>
<proteinExistence type="predicted"/>
<dbReference type="RefSeq" id="WP_174626841.1">
    <property type="nucleotide sequence ID" value="NZ_CADCXN010000088.1"/>
</dbReference>
<name>A0A8S0WRG8_9GAMM</name>
<dbReference type="EMBL" id="CADCXN010000088">
    <property type="protein sequence ID" value="CAA9892041.1"/>
    <property type="molecule type" value="Genomic_DNA"/>
</dbReference>
<gene>
    <name evidence="2" type="ORF">METHB2_570004</name>
</gene>
<keyword evidence="3" id="KW-1185">Reference proteome</keyword>
<reference evidence="2 3" key="1">
    <citation type="submission" date="2020-02" db="EMBL/GenBank/DDBJ databases">
        <authorList>
            <person name="Hogendoorn C."/>
        </authorList>
    </citation>
    <scope>NUCLEOTIDE SEQUENCE [LARGE SCALE GENOMIC DNA]</scope>
    <source>
        <strain evidence="2">METHB21</strain>
    </source>
</reference>
<dbReference type="AlphaFoldDB" id="A0A8S0WRG8"/>
<accession>A0A8S0WRG8</accession>
<feature type="transmembrane region" description="Helical" evidence="1">
    <location>
        <begin position="12"/>
        <end position="32"/>
    </location>
</feature>
<evidence type="ECO:0000313" key="3">
    <source>
        <dbReference type="Proteomes" id="UP000494216"/>
    </source>
</evidence>
<evidence type="ECO:0000313" key="2">
    <source>
        <dbReference type="EMBL" id="CAA9892041.1"/>
    </source>
</evidence>
<comment type="caution">
    <text evidence="2">The sequence shown here is derived from an EMBL/GenBank/DDBJ whole genome shotgun (WGS) entry which is preliminary data.</text>
</comment>